<evidence type="ECO:0000256" key="2">
    <source>
        <dbReference type="ARBA" id="ARBA00023004"/>
    </source>
</evidence>
<keyword evidence="1" id="KW-0479">Metal-binding</keyword>
<dbReference type="Gene3D" id="3.30.70.20">
    <property type="match status" value="2"/>
</dbReference>
<keyword evidence="3" id="KW-0411">Iron-sulfur</keyword>
<dbReference type="Pfam" id="PF14697">
    <property type="entry name" value="Fer4_21"/>
    <property type="match status" value="1"/>
</dbReference>
<dbReference type="Proteomes" id="UP000263486">
    <property type="component" value="Unassembled WGS sequence"/>
</dbReference>
<gene>
    <name evidence="5" type="ORF">DYH56_04735</name>
</gene>
<feature type="domain" description="4Fe-4S ferredoxin-type" evidence="4">
    <location>
        <begin position="30"/>
        <end position="58"/>
    </location>
</feature>
<evidence type="ECO:0000313" key="5">
    <source>
        <dbReference type="EMBL" id="REI42031.1"/>
    </source>
</evidence>
<dbReference type="EMBL" id="QUAJ01000006">
    <property type="protein sequence ID" value="REI42031.1"/>
    <property type="molecule type" value="Genomic_DNA"/>
</dbReference>
<evidence type="ECO:0000259" key="4">
    <source>
        <dbReference type="PROSITE" id="PS51379"/>
    </source>
</evidence>
<feature type="domain" description="4Fe-4S ferredoxin-type" evidence="4">
    <location>
        <begin position="1"/>
        <end position="29"/>
    </location>
</feature>
<accession>A0ABX9KJ44</accession>
<dbReference type="InterPro" id="IPR017896">
    <property type="entry name" value="4Fe4S_Fe-S-bd"/>
</dbReference>
<dbReference type="PROSITE" id="PS51379">
    <property type="entry name" value="4FE4S_FER_2"/>
    <property type="match status" value="2"/>
</dbReference>
<name>A0ABX9KJ44_9FUSO</name>
<keyword evidence="2" id="KW-0408">Iron</keyword>
<dbReference type="PROSITE" id="PS00198">
    <property type="entry name" value="4FE4S_FER_1"/>
    <property type="match status" value="2"/>
</dbReference>
<dbReference type="RefSeq" id="WP_114641715.1">
    <property type="nucleotide sequence ID" value="NZ_JAACIO010000007.1"/>
</dbReference>
<evidence type="ECO:0000256" key="3">
    <source>
        <dbReference type="ARBA" id="ARBA00023014"/>
    </source>
</evidence>
<evidence type="ECO:0000313" key="6">
    <source>
        <dbReference type="Proteomes" id="UP000263486"/>
    </source>
</evidence>
<protein>
    <submittedName>
        <fullName evidence="5">4Fe-4S dicluster domain-containing protein</fullName>
    </submittedName>
</protein>
<evidence type="ECO:0000256" key="1">
    <source>
        <dbReference type="ARBA" id="ARBA00022723"/>
    </source>
</evidence>
<dbReference type="SUPFAM" id="SSF54862">
    <property type="entry name" value="4Fe-4S ferredoxins"/>
    <property type="match status" value="1"/>
</dbReference>
<proteinExistence type="predicted"/>
<reference evidence="5 6" key="1">
    <citation type="submission" date="2018-08" db="EMBL/GenBank/DDBJ databases">
        <title>Draft genome sequence of Psychrilyobacter sp. strain SD5 isolated from Black Sea water.</title>
        <authorList>
            <person name="Yadav S."/>
            <person name="Villanueva L."/>
            <person name="Damste J.S.S."/>
        </authorList>
    </citation>
    <scope>NUCLEOTIDE SEQUENCE [LARGE SCALE GENOMIC DNA]</scope>
    <source>
        <strain evidence="5 6">SD5</strain>
    </source>
</reference>
<keyword evidence="6" id="KW-1185">Reference proteome</keyword>
<sequence length="58" mass="6520">MYKINRNECIECGFCSKICPKNAIVENKEFGYEITNICINCGLCAKKCPVSVIERVEG</sequence>
<dbReference type="InterPro" id="IPR017900">
    <property type="entry name" value="4Fe4S_Fe_S_CS"/>
</dbReference>
<organism evidence="5 6">
    <name type="scientific">Psychrilyobacter piezotolerans</name>
    <dbReference type="NCBI Taxonomy" id="2293438"/>
    <lineage>
        <taxon>Bacteria</taxon>
        <taxon>Fusobacteriati</taxon>
        <taxon>Fusobacteriota</taxon>
        <taxon>Fusobacteriia</taxon>
        <taxon>Fusobacteriales</taxon>
        <taxon>Fusobacteriaceae</taxon>
        <taxon>Psychrilyobacter</taxon>
    </lineage>
</organism>
<comment type="caution">
    <text evidence="5">The sequence shown here is derived from an EMBL/GenBank/DDBJ whole genome shotgun (WGS) entry which is preliminary data.</text>
</comment>